<organism evidence="3 4">
    <name type="scientific">Bugula neritina</name>
    <name type="common">Brown bryozoan</name>
    <name type="synonym">Sertularia neritina</name>
    <dbReference type="NCBI Taxonomy" id="10212"/>
    <lineage>
        <taxon>Eukaryota</taxon>
        <taxon>Metazoa</taxon>
        <taxon>Spiralia</taxon>
        <taxon>Lophotrochozoa</taxon>
        <taxon>Bryozoa</taxon>
        <taxon>Gymnolaemata</taxon>
        <taxon>Cheilostomatida</taxon>
        <taxon>Flustrina</taxon>
        <taxon>Buguloidea</taxon>
        <taxon>Bugulidae</taxon>
        <taxon>Bugula</taxon>
    </lineage>
</organism>
<feature type="compositionally biased region" description="Polar residues" evidence="1">
    <location>
        <begin position="533"/>
        <end position="555"/>
    </location>
</feature>
<dbReference type="AlphaFoldDB" id="A0A7J7KKE1"/>
<dbReference type="Proteomes" id="UP000593567">
    <property type="component" value="Unassembled WGS sequence"/>
</dbReference>
<gene>
    <name evidence="3" type="ORF">EB796_002643</name>
</gene>
<dbReference type="GO" id="GO:0005794">
    <property type="term" value="C:Golgi apparatus"/>
    <property type="evidence" value="ECO:0007669"/>
    <property type="project" value="TreeGrafter"/>
</dbReference>
<dbReference type="GO" id="GO:0051049">
    <property type="term" value="P:regulation of transport"/>
    <property type="evidence" value="ECO:0007669"/>
    <property type="project" value="TreeGrafter"/>
</dbReference>
<dbReference type="Pfam" id="PF04629">
    <property type="entry name" value="ICA69"/>
    <property type="match status" value="1"/>
</dbReference>
<dbReference type="GO" id="GO:0019904">
    <property type="term" value="F:protein domain specific binding"/>
    <property type="evidence" value="ECO:0007669"/>
    <property type="project" value="InterPro"/>
</dbReference>
<evidence type="ECO:0000259" key="2">
    <source>
        <dbReference type="PROSITE" id="PS50870"/>
    </source>
</evidence>
<dbReference type="FunFam" id="1.20.1270.60:FF:000068">
    <property type="entry name" value="Islet cell autoantigen"/>
    <property type="match status" value="1"/>
</dbReference>
<dbReference type="EMBL" id="VXIV02000314">
    <property type="protein sequence ID" value="KAF6039049.1"/>
    <property type="molecule type" value="Genomic_DNA"/>
</dbReference>
<feature type="compositionally biased region" description="Low complexity" evidence="1">
    <location>
        <begin position="560"/>
        <end position="593"/>
    </location>
</feature>
<protein>
    <submittedName>
        <fullName evidence="3">ICA1</fullName>
    </submittedName>
</protein>
<sequence>MDRGYSTHSRHMTESLQRDDKPVLTQLKKAYWTTKQQIRKTIGKKEDEHITASDAELDAKLELFKQIQLSCIDLLKVILLYQKRLLVLAREENSMGKFLRIQGEEDTTQAGKMMLAVGKSLAFSAQHRIQLRLPLFRLFQEVETFRTQAISDTQLTVVKMEEARTEYRGALLWMKDVSTRLDPDAYNRLEKFRRVQAQVRKAKEVFDKHKLDVLQKVDLLAASRGNMFSHALAAYQNTLLSFWKKTSKTMSAVSETFKGFQYYEFNMLKVSQYYEFNMLKVSQYYEFNMLKVSQYYEFNMLKGDLDEATKELARETASERSVELLESLLRDTGHNPTSEEDKLVYDIIMSLQDKQDVTQVTLAKPAETAADDLAARNTLAAAREDSCDSVTGLLEFDDAELDKEDAKVDEQFGEFQAALGIDTKHLNFSGKGSSDKYSALRQADEDLLLSDIFGPDLPPVQSAVEEFSLASGLSPPTLAPVNGDGSSTALPHGFMPSDLLDSADLSSLTLNDNFSMMSGEAAASSHPRDSGIQPPSYSQQPFNFFGATQPSAMTQPSPSPASLPSATHKTLTTSASQSSISTTSSGPSASLSAGKTPMSTWYNLFADLDPLQDPDAIGRKKDAVYDGCA</sequence>
<evidence type="ECO:0000256" key="1">
    <source>
        <dbReference type="SAM" id="MobiDB-lite"/>
    </source>
</evidence>
<dbReference type="InterPro" id="IPR006723">
    <property type="entry name" value="Islet_autoAg_Ica1_C"/>
</dbReference>
<dbReference type="OrthoDB" id="2126778at2759"/>
<evidence type="ECO:0000313" key="4">
    <source>
        <dbReference type="Proteomes" id="UP000593567"/>
    </source>
</evidence>
<proteinExistence type="predicted"/>
<feature type="domain" description="AH" evidence="2">
    <location>
        <begin position="52"/>
        <end position="255"/>
    </location>
</feature>
<dbReference type="Gene3D" id="1.20.1270.60">
    <property type="entry name" value="Arfaptin homology (AH) domain/BAR domain"/>
    <property type="match status" value="1"/>
</dbReference>
<dbReference type="SUPFAM" id="SSF103657">
    <property type="entry name" value="BAR/IMD domain-like"/>
    <property type="match status" value="1"/>
</dbReference>
<feature type="region of interest" description="Disordered" evidence="1">
    <location>
        <begin position="519"/>
        <end position="593"/>
    </location>
</feature>
<dbReference type="PANTHER" id="PTHR10164:SF4">
    <property type="entry name" value="GH23156P"/>
    <property type="match status" value="1"/>
</dbReference>
<evidence type="ECO:0000313" key="3">
    <source>
        <dbReference type="EMBL" id="KAF6039049.1"/>
    </source>
</evidence>
<dbReference type="SMART" id="SM01237">
    <property type="entry name" value="ICA69"/>
    <property type="match status" value="1"/>
</dbReference>
<name>A0A7J7KKE1_BUGNE</name>
<comment type="caution">
    <text evidence="3">The sequence shown here is derived from an EMBL/GenBank/DDBJ whole genome shotgun (WGS) entry which is preliminary data.</text>
</comment>
<dbReference type="InterPro" id="IPR010504">
    <property type="entry name" value="AH_dom"/>
</dbReference>
<dbReference type="InterPro" id="IPR027267">
    <property type="entry name" value="AH/BAR_dom_sf"/>
</dbReference>
<keyword evidence="4" id="KW-1185">Reference proteome</keyword>
<accession>A0A7J7KKE1</accession>
<dbReference type="PROSITE" id="PS50870">
    <property type="entry name" value="AH"/>
    <property type="match status" value="1"/>
</dbReference>
<dbReference type="SMART" id="SM01015">
    <property type="entry name" value="Arfaptin"/>
    <property type="match status" value="1"/>
</dbReference>
<dbReference type="Pfam" id="PF06456">
    <property type="entry name" value="Arfaptin"/>
    <property type="match status" value="1"/>
</dbReference>
<reference evidence="3" key="1">
    <citation type="submission" date="2020-06" db="EMBL/GenBank/DDBJ databases">
        <title>Draft genome of Bugula neritina, a colonial animal packing powerful symbionts and potential medicines.</title>
        <authorList>
            <person name="Rayko M."/>
        </authorList>
    </citation>
    <scope>NUCLEOTIDE SEQUENCE [LARGE SCALE GENOMIC DNA]</scope>
    <source>
        <strain evidence="3">Kwan_BN1</strain>
    </source>
</reference>
<dbReference type="InterPro" id="IPR024114">
    <property type="entry name" value="Islet_autoAg_Ica1/Ica1-like"/>
</dbReference>
<dbReference type="PANTHER" id="PTHR10164">
    <property type="entry name" value="ISLET CELL AUTOANTIGEN 1"/>
    <property type="match status" value="1"/>
</dbReference>